<sequence length="334" mass="37129">MDNRTPKLPDHIQVIAETPHLDFANVEVVVTLPTFRRPEHLLRTLESVKGQVTGRQFAIIVVENEAEERAGAAVAAPLFAAGTYRGLVIVEMQRGNCNAYNAAWLTALGYFPAMKHVLVIDDDELADPSWLENMIAAAERYCVDLVGGPQVPVFDRPGSEAWARHPVFLPTYQQSGPVPTLYSSGNLAVARPVLEAAGFPFLDPMFNFTGGGDSDFISRSVAKGFKTGWCAEAPVRETVPARRLEADWIRARGLRNGMISTMMERRKRKDEPFSAARVFLKSAFLLGFSPFKAVYKAVQARWVSVGAYYIHVGLGRVMAHFGYEHEQYRNPDKN</sequence>
<evidence type="ECO:0000256" key="2">
    <source>
        <dbReference type="ARBA" id="ARBA00022676"/>
    </source>
</evidence>
<reference evidence="6" key="1">
    <citation type="submission" date="2017-12" db="EMBL/GenBank/DDBJ databases">
        <authorList>
            <person name="Diaz M."/>
        </authorList>
    </citation>
    <scope>NUCLEOTIDE SEQUENCE [LARGE SCALE GENOMIC DNA]</scope>
    <source>
        <strain evidence="6">FI11154</strain>
    </source>
</reference>
<keyword evidence="3 5" id="KW-0808">Transferase</keyword>
<dbReference type="SUPFAM" id="SSF53448">
    <property type="entry name" value="Nucleotide-diphospho-sugar transferases"/>
    <property type="match status" value="1"/>
</dbReference>
<dbReference type="GO" id="GO:0016757">
    <property type="term" value="F:glycosyltransferase activity"/>
    <property type="evidence" value="ECO:0007669"/>
    <property type="project" value="UniProtKB-KW"/>
</dbReference>
<evidence type="ECO:0000313" key="5">
    <source>
        <dbReference type="EMBL" id="SPL63892.1"/>
    </source>
</evidence>
<keyword evidence="2" id="KW-0328">Glycosyltransferase</keyword>
<dbReference type="PANTHER" id="PTHR43179:SF12">
    <property type="entry name" value="GALACTOFURANOSYLTRANSFERASE GLFT2"/>
    <property type="match status" value="1"/>
</dbReference>
<dbReference type="AlphaFoldDB" id="A0A2P9HIH9"/>
<dbReference type="EMBL" id="OOFM01000004">
    <property type="protein sequence ID" value="SPL63892.1"/>
    <property type="molecule type" value="Genomic_DNA"/>
</dbReference>
<dbReference type="RefSeq" id="WP_109367743.1">
    <property type="nucleotide sequence ID" value="NZ_OOFM01000004.1"/>
</dbReference>
<protein>
    <submittedName>
        <fullName evidence="5">Glycosyl transferase, group 2 family protein</fullName>
    </submittedName>
</protein>
<evidence type="ECO:0000313" key="6">
    <source>
        <dbReference type="Proteomes" id="UP000246073"/>
    </source>
</evidence>
<evidence type="ECO:0000256" key="3">
    <source>
        <dbReference type="ARBA" id="ARBA00022679"/>
    </source>
</evidence>
<proteinExistence type="inferred from homology"/>
<dbReference type="Pfam" id="PF00535">
    <property type="entry name" value="Glycos_transf_2"/>
    <property type="match status" value="1"/>
</dbReference>
<accession>A0A2P9HIH9</accession>
<dbReference type="CDD" id="cd00761">
    <property type="entry name" value="Glyco_tranf_GTA_type"/>
    <property type="match status" value="1"/>
</dbReference>
<comment type="similarity">
    <text evidence="1">Belongs to the glycosyltransferase 2 family.</text>
</comment>
<dbReference type="PANTHER" id="PTHR43179">
    <property type="entry name" value="RHAMNOSYLTRANSFERASE WBBL"/>
    <property type="match status" value="1"/>
</dbReference>
<dbReference type="InterPro" id="IPR029044">
    <property type="entry name" value="Nucleotide-diphossugar_trans"/>
</dbReference>
<dbReference type="InterPro" id="IPR001173">
    <property type="entry name" value="Glyco_trans_2-like"/>
</dbReference>
<dbReference type="Gene3D" id="3.90.550.10">
    <property type="entry name" value="Spore Coat Polysaccharide Biosynthesis Protein SpsA, Chain A"/>
    <property type="match status" value="1"/>
</dbReference>
<evidence type="ECO:0000256" key="1">
    <source>
        <dbReference type="ARBA" id="ARBA00006739"/>
    </source>
</evidence>
<evidence type="ECO:0000259" key="4">
    <source>
        <dbReference type="Pfam" id="PF00535"/>
    </source>
</evidence>
<gene>
    <name evidence="5" type="ORF">OHAE_3824</name>
</gene>
<name>A0A2P9HIH9_9HYPH</name>
<dbReference type="Proteomes" id="UP000246073">
    <property type="component" value="Unassembled WGS sequence"/>
</dbReference>
<organism evidence="5 6">
    <name type="scientific">Ochrobactrum soli</name>
    <dbReference type="NCBI Taxonomy" id="2448455"/>
    <lineage>
        <taxon>Bacteria</taxon>
        <taxon>Pseudomonadati</taxon>
        <taxon>Pseudomonadota</taxon>
        <taxon>Alphaproteobacteria</taxon>
        <taxon>Hyphomicrobiales</taxon>
        <taxon>Brucellaceae</taxon>
        <taxon>Brucella/Ochrobactrum group</taxon>
        <taxon>Ochrobactrum</taxon>
    </lineage>
</organism>
<feature type="domain" description="Glycosyltransferase 2-like" evidence="4">
    <location>
        <begin position="30"/>
        <end position="176"/>
    </location>
</feature>